<proteinExistence type="predicted"/>
<dbReference type="AlphaFoldDB" id="A0A060CER8"/>
<evidence type="ECO:0000313" key="1">
    <source>
        <dbReference type="EMBL" id="AIA91256.1"/>
    </source>
</evidence>
<sequence length="58" mass="6621">MRKKLGLPVDKFTIIGVGQIQERKGVLDFIKLAQLLPDFYLCGQADFLWKNLLMAIVN</sequence>
<dbReference type="SUPFAM" id="SSF53756">
    <property type="entry name" value="UDP-Glycosyltransferase/glycogen phosphorylase"/>
    <property type="match status" value="1"/>
</dbReference>
<dbReference type="Gene3D" id="3.40.50.2000">
    <property type="entry name" value="Glycogen Phosphorylase B"/>
    <property type="match status" value="1"/>
</dbReference>
<accession>A0A060CER8</accession>
<name>A0A060CER8_9LIST</name>
<dbReference type="EMBL" id="KF123946">
    <property type="protein sequence ID" value="AIA91256.1"/>
    <property type="molecule type" value="Genomic_DNA"/>
</dbReference>
<reference evidence="1" key="1">
    <citation type="journal article" date="2013" name="Environ. Microbiol.">
        <title>Seasonally variable intestinal metagenomes of the red palm weevil (Rhynchophorus ferrugineus).</title>
        <authorList>
            <person name="Jia S."/>
            <person name="Zhang X."/>
            <person name="Zhang G."/>
            <person name="Yin A."/>
            <person name="Zhang S."/>
            <person name="Li F."/>
            <person name="Wang L."/>
            <person name="Zhao D."/>
            <person name="Yun Q."/>
            <person name="Tala"/>
            <person name="Wang J."/>
            <person name="Sun G."/>
            <person name="Baabdullah M."/>
            <person name="Yu X."/>
            <person name="Hu S."/>
            <person name="Al-Mssallem I.S."/>
            <person name="Yu J."/>
        </authorList>
    </citation>
    <scope>NUCLEOTIDE SEQUENCE</scope>
</reference>
<protein>
    <submittedName>
        <fullName evidence="1">CAZy families GT4 protein</fullName>
    </submittedName>
</protein>
<organism evidence="1">
    <name type="scientific">uncultured Listeria sp</name>
    <dbReference type="NCBI Taxonomy" id="592375"/>
    <lineage>
        <taxon>Bacteria</taxon>
        <taxon>Bacillati</taxon>
        <taxon>Bacillota</taxon>
        <taxon>Bacilli</taxon>
        <taxon>Bacillales</taxon>
        <taxon>Listeriaceae</taxon>
        <taxon>Listeria</taxon>
        <taxon>environmental samples</taxon>
    </lineage>
</organism>